<feature type="signal peptide" evidence="21">
    <location>
        <begin position="1"/>
        <end position="25"/>
    </location>
</feature>
<dbReference type="Gene3D" id="2.40.70.10">
    <property type="entry name" value="Acid Proteases"/>
    <property type="match status" value="3"/>
</dbReference>
<feature type="domain" description="Peptidase A1" evidence="22">
    <location>
        <begin position="53"/>
        <end position="539"/>
    </location>
</feature>
<evidence type="ECO:0000313" key="23">
    <source>
        <dbReference type="EMBL" id="QWW24614.1"/>
    </source>
</evidence>
<dbReference type="InterPro" id="IPR021109">
    <property type="entry name" value="Peptidase_aspartic_dom_sf"/>
</dbReference>
<dbReference type="GO" id="GO:0006508">
    <property type="term" value="P:proteolysis"/>
    <property type="evidence" value="ECO:0007669"/>
    <property type="project" value="UniProtKB-KW"/>
</dbReference>
<comment type="similarity">
    <text evidence="4 18">Belongs to the peptidase A1 family.</text>
</comment>
<evidence type="ECO:0000256" key="21">
    <source>
        <dbReference type="SAM" id="SignalP"/>
    </source>
</evidence>
<keyword evidence="10 18" id="KW-0064">Aspartyl protease</keyword>
<dbReference type="Pfam" id="PF03946">
    <property type="entry name" value="Ribosomal_L11_N"/>
    <property type="match status" value="1"/>
</dbReference>
<dbReference type="InterPro" id="IPR000911">
    <property type="entry name" value="Ribosomal_uL11"/>
</dbReference>
<dbReference type="InterPro" id="IPR033876">
    <property type="entry name" value="SAP-like"/>
</dbReference>
<evidence type="ECO:0000256" key="1">
    <source>
        <dbReference type="ARBA" id="ARBA00001675"/>
    </source>
</evidence>
<evidence type="ECO:0000256" key="4">
    <source>
        <dbReference type="ARBA" id="ARBA00007447"/>
    </source>
</evidence>
<feature type="compositionally biased region" description="Polar residues" evidence="20">
    <location>
        <begin position="657"/>
        <end position="671"/>
    </location>
</feature>
<keyword evidence="15 19" id="KW-0687">Ribonucleoprotein</keyword>
<evidence type="ECO:0000256" key="11">
    <source>
        <dbReference type="ARBA" id="ARBA00022801"/>
    </source>
</evidence>
<protein>
    <recommendedName>
        <fullName evidence="6">candidapepsin</fullName>
        <ecNumber evidence="6">3.4.23.24</ecNumber>
    </recommendedName>
</protein>
<dbReference type="InterPro" id="IPR020785">
    <property type="entry name" value="Ribosomal_uL11_CS"/>
</dbReference>
<evidence type="ECO:0000256" key="19">
    <source>
        <dbReference type="RuleBase" id="RU003978"/>
    </source>
</evidence>
<dbReference type="PROSITE" id="PS00359">
    <property type="entry name" value="RIBOSOMAL_L11"/>
    <property type="match status" value="1"/>
</dbReference>
<organism evidence="23">
    <name type="scientific">Candidozyma auris</name>
    <name type="common">Yeast</name>
    <name type="synonym">Candida auris</name>
    <dbReference type="NCBI Taxonomy" id="498019"/>
    <lineage>
        <taxon>Eukaryota</taxon>
        <taxon>Fungi</taxon>
        <taxon>Dikarya</taxon>
        <taxon>Ascomycota</taxon>
        <taxon>Saccharomycotina</taxon>
        <taxon>Pichiomycetes</taxon>
        <taxon>Metschnikowiaceae</taxon>
        <taxon>Candidozyma</taxon>
    </lineage>
</organism>
<feature type="region of interest" description="Disordered" evidence="20">
    <location>
        <begin position="650"/>
        <end position="679"/>
    </location>
</feature>
<keyword evidence="8 18" id="KW-0645">Protease</keyword>
<keyword evidence="9 21" id="KW-0732">Signal</keyword>
<evidence type="ECO:0000256" key="10">
    <source>
        <dbReference type="ARBA" id="ARBA00022750"/>
    </source>
</evidence>
<keyword evidence="11 18" id="KW-0378">Hydrolase</keyword>
<dbReference type="SUPFAM" id="SSF46906">
    <property type="entry name" value="Ribosomal protein L11, C-terminal domain"/>
    <property type="match status" value="1"/>
</dbReference>
<dbReference type="GO" id="GO:0005576">
    <property type="term" value="C:extracellular region"/>
    <property type="evidence" value="ECO:0007669"/>
    <property type="project" value="UniProtKB-SubCell"/>
</dbReference>
<evidence type="ECO:0000256" key="9">
    <source>
        <dbReference type="ARBA" id="ARBA00022729"/>
    </source>
</evidence>
<dbReference type="GO" id="GO:0002181">
    <property type="term" value="P:cytoplasmic translation"/>
    <property type="evidence" value="ECO:0007669"/>
    <property type="project" value="UniProtKB-ARBA"/>
</dbReference>
<dbReference type="PROSITE" id="PS51767">
    <property type="entry name" value="PEPTIDASE_A1"/>
    <property type="match status" value="1"/>
</dbReference>
<accession>A0A8F3AHA7</accession>
<dbReference type="PANTHER" id="PTHR11661:SF2">
    <property type="entry name" value="LARGE RIBOSOMAL SUBUNIT PROTEIN UL11"/>
    <property type="match status" value="1"/>
</dbReference>
<feature type="chain" id="PRO_5034455689" description="candidapepsin" evidence="21">
    <location>
        <begin position="26"/>
        <end position="843"/>
    </location>
</feature>
<evidence type="ECO:0000256" key="16">
    <source>
        <dbReference type="PIRSR" id="PIRSR601461-1"/>
    </source>
</evidence>
<dbReference type="SUPFAM" id="SSF54747">
    <property type="entry name" value="Ribosomal L11/L12e N-terminal domain"/>
    <property type="match status" value="1"/>
</dbReference>
<dbReference type="HAMAP" id="MF_00736">
    <property type="entry name" value="Ribosomal_uL11"/>
    <property type="match status" value="1"/>
</dbReference>
<dbReference type="InterPro" id="IPR001461">
    <property type="entry name" value="Aspartic_peptidase_A1"/>
</dbReference>
<dbReference type="PROSITE" id="PS00141">
    <property type="entry name" value="ASP_PROTEASE"/>
    <property type="match status" value="2"/>
</dbReference>
<dbReference type="Pfam" id="PF00298">
    <property type="entry name" value="Ribosomal_L11"/>
    <property type="match status" value="1"/>
</dbReference>
<dbReference type="GO" id="GO:0000027">
    <property type="term" value="P:ribosomal large subunit assembly"/>
    <property type="evidence" value="ECO:0007669"/>
    <property type="project" value="UniProtKB-ARBA"/>
</dbReference>
<dbReference type="CDD" id="cd00349">
    <property type="entry name" value="Ribosomal_L11"/>
    <property type="match status" value="1"/>
</dbReference>
<dbReference type="PANTHER" id="PTHR11661">
    <property type="entry name" value="60S RIBOSOMAL PROTEIN L12"/>
    <property type="match status" value="1"/>
</dbReference>
<evidence type="ECO:0000256" key="6">
    <source>
        <dbReference type="ARBA" id="ARBA00013207"/>
    </source>
</evidence>
<dbReference type="FunFam" id="1.10.10.250:FF:000002">
    <property type="entry name" value="60S ribosomal protein L12"/>
    <property type="match status" value="1"/>
</dbReference>
<dbReference type="InterPro" id="IPR033121">
    <property type="entry name" value="PEPTIDASE_A1"/>
</dbReference>
<dbReference type="Pfam" id="PF00026">
    <property type="entry name" value="Asp"/>
    <property type="match status" value="2"/>
</dbReference>
<evidence type="ECO:0000256" key="12">
    <source>
        <dbReference type="ARBA" id="ARBA00022980"/>
    </source>
</evidence>
<dbReference type="EC" id="3.4.23.24" evidence="6"/>
<dbReference type="GO" id="GO:0004190">
    <property type="term" value="F:aspartic-type endopeptidase activity"/>
    <property type="evidence" value="ECO:0007669"/>
    <property type="project" value="UniProtKB-KW"/>
</dbReference>
<dbReference type="PRINTS" id="PR00792">
    <property type="entry name" value="PEPSIN"/>
</dbReference>
<dbReference type="Gene3D" id="3.30.1550.10">
    <property type="entry name" value="Ribosomal protein L11/L12, N-terminal domain"/>
    <property type="match status" value="1"/>
</dbReference>
<dbReference type="GO" id="GO:0070180">
    <property type="term" value="F:large ribosomal subunit rRNA binding"/>
    <property type="evidence" value="ECO:0007669"/>
    <property type="project" value="TreeGrafter"/>
</dbReference>
<dbReference type="EMBL" id="CP076752">
    <property type="protein sequence ID" value="QWW24614.1"/>
    <property type="molecule type" value="Genomic_DNA"/>
</dbReference>
<keyword evidence="12 19" id="KW-0689">Ribosomal protein</keyword>
<dbReference type="InterPro" id="IPR036769">
    <property type="entry name" value="Ribosomal_uL11_C_sf"/>
</dbReference>
<dbReference type="InterPro" id="IPR020783">
    <property type="entry name" value="Ribosomal_uL11_C"/>
</dbReference>
<evidence type="ECO:0000256" key="5">
    <source>
        <dbReference type="ARBA" id="ARBA00010537"/>
    </source>
</evidence>
<dbReference type="InterPro" id="IPR001969">
    <property type="entry name" value="Aspartic_peptidase_AS"/>
</dbReference>
<evidence type="ECO:0000259" key="22">
    <source>
        <dbReference type="PROSITE" id="PS51767"/>
    </source>
</evidence>
<reference evidence="23" key="1">
    <citation type="submission" date="2021-06" db="EMBL/GenBank/DDBJ databases">
        <title>Candida auris outbreak in lebanese hospital.</title>
        <authorList>
            <person name="Finianos M."/>
        </authorList>
    </citation>
    <scope>NUCLEOTIDE SEQUENCE</scope>
    <source>
        <strain evidence="23">CA7LBN</strain>
    </source>
</reference>
<dbReference type="GO" id="GO:0022625">
    <property type="term" value="C:cytosolic large ribosomal subunit"/>
    <property type="evidence" value="ECO:0007669"/>
    <property type="project" value="TreeGrafter"/>
</dbReference>
<dbReference type="GO" id="GO:0003735">
    <property type="term" value="F:structural constituent of ribosome"/>
    <property type="evidence" value="ECO:0007669"/>
    <property type="project" value="InterPro"/>
</dbReference>
<sequence length="843" mass="93051">MKLFLWLAPALALLQLDFVVHRGNSINDRGIDRKPLVKKDSFEIKVENERLFYLTSLEIGSSKQKVEVLVDTGSSDLWVPANNCSGSASYSYRKRSLGDQQQQHGRRRVLDYLDASVGDKSELNHKEASPASHKQVDAVVDRVPVPTTGVEKVSKEGKDGVQRYYYTTYTYSYYYYTNYYTNYGTYDYTSYYTNYYNSYSQYYNSYTQYLTNYYSRYSDYYSRYSTYYTGYYSNYYKTYHSGELPTASRSDVSACTKYGTYETGKSENVKVNETLGPFQISYSDGSYAYGEYVTDDVTIDGKMVKGLNFAVCDLTDSEVGVLGIGLPALQGSYILGVTDKSFSNQYENLPMLLKSQGVIKKNLYSVALGKNNASEGSIVFGGVDHSKYSGTLQRVKILNRYEKIGEKNPVYLEIALTSITGKNLAVNYRTTVLLDTGATNNHLPAPYLRRIGKHLRGTEDDDGYWEVSCDLLNSDEEIVFGFSGANISVPVKDLILQSVRGSYCYLGISEDNKTPSLGDSFLRNAYVVYDLENYEIALAQASDGSGEADIEEVTGDIPGASKAQYYDFTSVSEQFQYTKSGSKSKLVVFTESFSDPVPEATPLTTDDSWSAESNSDFDYSSIISATGDLPEGLNSYPGLGNMTASFTAISEHGPDGSSFTMGNNPPTNGDPKSSSSSKGDANKVAIQVKFLYLRAVGGEVGASSALAPKIGPLGLSPKKVGEDIAKATKDFKGIKVTVQLRIQNRQATASVVPSASSLVITALKEPPRDRKKDKNVKHSGNIPLDQIFEIARQMREKSFGKTLASVTKEILGTAQSVGCRVDYKNPHDIIEAINAGEIDVPEN</sequence>
<comment type="similarity">
    <text evidence="5 19">Belongs to the universal ribosomal protein uL11 family.</text>
</comment>
<dbReference type="CDD" id="cd05474">
    <property type="entry name" value="SAP_like"/>
    <property type="match status" value="1"/>
</dbReference>
<comment type="function">
    <text evidence="2">Component of the ribosome, a large ribonucleoprotein complex responsible for the synthesis of proteins in the cell. The small ribosomal subunit (SSU) binds messenger RNAs (mRNAs) and translates the encoded message by selecting cognate aminoacyl-transfer RNA (tRNA) molecules. The large subunit (LSU) contains the ribosomal catalytic site termed the peptidyl transferase center (PTC), which catalyzes the formation of peptide bonds, thereby polymerizing the amino acids delivered by tRNAs into a polypeptide chain. The nascent polypeptides leave the ribosome through a tunnel in the LSU and interact with protein factors that function in enzymatic processing, targeting, and the membrane insertion of nascent chains at the exit of the ribosomal tunnel.</text>
</comment>
<evidence type="ECO:0000256" key="18">
    <source>
        <dbReference type="RuleBase" id="RU000454"/>
    </source>
</evidence>
<gene>
    <name evidence="23" type="ORF">CA7LBN_003471</name>
</gene>
<keyword evidence="7" id="KW-0964">Secreted</keyword>
<evidence type="ECO:0000256" key="2">
    <source>
        <dbReference type="ARBA" id="ARBA00004021"/>
    </source>
</evidence>
<dbReference type="InterPro" id="IPR020784">
    <property type="entry name" value="Ribosomal_uL11_N"/>
</dbReference>
<comment type="catalytic activity">
    <reaction evidence="1">
        <text>Preferential cleavage at the carboxyl of hydrophobic amino acids, but fails to cleave 15-Leu-|-Tyr-16, 16-Tyr-|-Leu-17 and 24-Phe-|-Phe-25 of insulin B chain. Activates trypsinogen, and degrades keratin.</text>
        <dbReference type="EC" id="3.4.23.24"/>
    </reaction>
</comment>
<evidence type="ECO:0000256" key="7">
    <source>
        <dbReference type="ARBA" id="ARBA00022525"/>
    </source>
</evidence>
<keyword evidence="14 17" id="KW-1015">Disulfide bond</keyword>
<feature type="disulfide bond" evidence="17">
    <location>
        <begin position="469"/>
        <end position="504"/>
    </location>
</feature>
<dbReference type="Proteomes" id="UP000825438">
    <property type="component" value="Chromosome IV"/>
</dbReference>
<keyword evidence="13" id="KW-0865">Zymogen</keyword>
<evidence type="ECO:0000256" key="15">
    <source>
        <dbReference type="ARBA" id="ARBA00023274"/>
    </source>
</evidence>
<comment type="subcellular location">
    <subcellularLocation>
        <location evidence="3">Secreted</location>
    </subcellularLocation>
</comment>
<evidence type="ECO:0000256" key="14">
    <source>
        <dbReference type="ARBA" id="ARBA00023157"/>
    </source>
</evidence>
<evidence type="ECO:0000256" key="17">
    <source>
        <dbReference type="PIRSR" id="PIRSR601461-2"/>
    </source>
</evidence>
<dbReference type="Gene3D" id="1.10.10.250">
    <property type="entry name" value="Ribosomal protein L11, C-terminal domain"/>
    <property type="match status" value="1"/>
</dbReference>
<evidence type="ECO:0000256" key="20">
    <source>
        <dbReference type="SAM" id="MobiDB-lite"/>
    </source>
</evidence>
<dbReference type="SUPFAM" id="SSF50630">
    <property type="entry name" value="Acid proteases"/>
    <property type="match status" value="1"/>
</dbReference>
<evidence type="ECO:0000256" key="8">
    <source>
        <dbReference type="ARBA" id="ARBA00022670"/>
    </source>
</evidence>
<name>A0A8F3AHA7_CANAR</name>
<evidence type="ECO:0000256" key="3">
    <source>
        <dbReference type="ARBA" id="ARBA00004613"/>
    </source>
</evidence>
<dbReference type="FunFam" id="3.30.1550.10:FF:000002">
    <property type="entry name" value="60S ribosomal protein L12"/>
    <property type="match status" value="1"/>
</dbReference>
<evidence type="ECO:0000256" key="13">
    <source>
        <dbReference type="ARBA" id="ARBA00023145"/>
    </source>
</evidence>
<dbReference type="AlphaFoldDB" id="A0A8F3AHA7"/>
<dbReference type="InterPro" id="IPR036796">
    <property type="entry name" value="Ribosomal_uL11_N_sf"/>
</dbReference>
<feature type="active site" evidence="16">
    <location>
        <position position="71"/>
    </location>
</feature>
<dbReference type="SMART" id="SM00649">
    <property type="entry name" value="RL11"/>
    <property type="match status" value="1"/>
</dbReference>
<proteinExistence type="inferred from homology"/>
<feature type="disulfide bond" evidence="17">
    <location>
        <begin position="84"/>
        <end position="255"/>
    </location>
</feature>
<feature type="active site" evidence="16">
    <location>
        <position position="435"/>
    </location>
</feature>